<dbReference type="PANTHER" id="PTHR31793">
    <property type="entry name" value="4-HYDROXYBENZOYL-COA THIOESTERASE FAMILY MEMBER"/>
    <property type="match status" value="1"/>
</dbReference>
<dbReference type="Pfam" id="PF13279">
    <property type="entry name" value="4HBT_2"/>
    <property type="match status" value="1"/>
</dbReference>
<keyword evidence="1" id="KW-0378">Hydrolase</keyword>
<dbReference type="InterPro" id="IPR050563">
    <property type="entry name" value="4-hydroxybenzoyl-CoA_TE"/>
</dbReference>
<dbReference type="GO" id="GO:0047617">
    <property type="term" value="F:fatty acyl-CoA hydrolase activity"/>
    <property type="evidence" value="ECO:0007669"/>
    <property type="project" value="TreeGrafter"/>
</dbReference>
<dbReference type="STRING" id="529505.SAMN05421761_105149"/>
<evidence type="ECO:0000313" key="2">
    <source>
        <dbReference type="Proteomes" id="UP000186026"/>
    </source>
</evidence>
<dbReference type="EMBL" id="FTOP01000005">
    <property type="protein sequence ID" value="SIS81805.1"/>
    <property type="molecule type" value="Genomic_DNA"/>
</dbReference>
<gene>
    <name evidence="1" type="ORF">SAMN05421761_105149</name>
</gene>
<dbReference type="Proteomes" id="UP000186026">
    <property type="component" value="Unassembled WGS sequence"/>
</dbReference>
<dbReference type="PANTHER" id="PTHR31793:SF24">
    <property type="entry name" value="LONG-CHAIN ACYL-COA THIOESTERASE FADM"/>
    <property type="match status" value="1"/>
</dbReference>
<dbReference type="AlphaFoldDB" id="A0A1N7M6S6"/>
<protein>
    <submittedName>
        <fullName evidence="1">Acyl-CoA thioester hydrolase</fullName>
    </submittedName>
</protein>
<dbReference type="CDD" id="cd00586">
    <property type="entry name" value="4HBT"/>
    <property type="match status" value="1"/>
</dbReference>
<dbReference type="OrthoDB" id="9791529at2"/>
<keyword evidence="2" id="KW-1185">Reference proteome</keyword>
<name>A0A1N7M6S6_9BACT</name>
<dbReference type="RefSeq" id="WP_076500215.1">
    <property type="nucleotide sequence ID" value="NZ_FTOP01000005.1"/>
</dbReference>
<sequence>MHITNFEEVKASFAFSEPIQIRFSDIDGYLHVNNGIYFNYFEHARAMYLYKACNWDIMTIGTVVANVNIDYKRPIHFGDQVEAFVRCVKVGNSSFVLEQVIGGTTLQGEQVIFATAHTTMVAVDMKTMKPVPVPEDYVSKLKNATA</sequence>
<organism evidence="1 2">
    <name type="scientific">Belliella pelovolcani</name>
    <dbReference type="NCBI Taxonomy" id="529505"/>
    <lineage>
        <taxon>Bacteria</taxon>
        <taxon>Pseudomonadati</taxon>
        <taxon>Bacteroidota</taxon>
        <taxon>Cytophagia</taxon>
        <taxon>Cytophagales</taxon>
        <taxon>Cyclobacteriaceae</taxon>
        <taxon>Belliella</taxon>
    </lineage>
</organism>
<accession>A0A1N7M6S6</accession>
<reference evidence="2" key="1">
    <citation type="submission" date="2017-01" db="EMBL/GenBank/DDBJ databases">
        <authorList>
            <person name="Varghese N."/>
            <person name="Submissions S."/>
        </authorList>
    </citation>
    <scope>NUCLEOTIDE SEQUENCE [LARGE SCALE GENOMIC DNA]</scope>
    <source>
        <strain evidence="2">DSM 46698</strain>
    </source>
</reference>
<dbReference type="SUPFAM" id="SSF54637">
    <property type="entry name" value="Thioesterase/thiol ester dehydrase-isomerase"/>
    <property type="match status" value="1"/>
</dbReference>
<proteinExistence type="predicted"/>
<evidence type="ECO:0000313" key="1">
    <source>
        <dbReference type="EMBL" id="SIS81805.1"/>
    </source>
</evidence>
<dbReference type="InterPro" id="IPR029069">
    <property type="entry name" value="HotDog_dom_sf"/>
</dbReference>
<dbReference type="Gene3D" id="3.10.129.10">
    <property type="entry name" value="Hotdog Thioesterase"/>
    <property type="match status" value="1"/>
</dbReference>